<sequence>MEDAMILNKASFERGFAHGTVLKCEIVDLNKIAGTGKNSSLRFGCLPNDDRVQGFLDIDGLPPIGAKLETGNPYYCYIDDNTGKAVIKKYSSLENAVVDDVKILGNDDGTGTLQRVSIKLRIQRNPIIGDKFSSRHGQKGICSQKWPIENMPFTESGMTPDIIFNPHGFPSRMTIGMMIESMAGKSASLNGTVYDATPFTFSEDDPAVDYFGNLLKQSGYNFYGTERMYSGTDGREFEADIFFGIVYYQRLRHMVADKYQVRTTGPIDILTHQPVQGRKRQGGIRFGEMERDALLAHGTSFLLQDRLMNCSDRTVGQVCTKCGSILSPLLDKPAVEVAAAAAHKERKWTCKVCESTEHIQLLAFPYVFRYLVAELAAMNIKVALDVKRVGSE</sequence>
<evidence type="ECO:0000313" key="10">
    <source>
        <dbReference type="Proteomes" id="UP001159427"/>
    </source>
</evidence>
<keyword evidence="10" id="KW-1185">Reference proteome</keyword>
<keyword evidence="6" id="KW-0804">Transcription</keyword>
<dbReference type="PROSITE" id="PS01166">
    <property type="entry name" value="RNA_POL_BETA"/>
    <property type="match status" value="1"/>
</dbReference>
<protein>
    <recommendedName>
        <fullName evidence="2">DNA-directed RNA polymerase</fullName>
        <ecNumber evidence="2">2.7.7.6</ecNumber>
    </recommendedName>
</protein>
<dbReference type="InterPro" id="IPR037033">
    <property type="entry name" value="DNA-dir_RNAP_su2_hyb_sf"/>
</dbReference>
<keyword evidence="3" id="KW-0240">DNA-directed RNA polymerase</keyword>
<feature type="domain" description="DNA-directed RNA polymerase subunit 2 hybrid-binding" evidence="7">
    <location>
        <begin position="1"/>
        <end position="280"/>
    </location>
</feature>
<accession>A0ABN8SUL2</accession>
<comment type="similarity">
    <text evidence="1">Belongs to the RNA polymerase beta chain family.</text>
</comment>
<dbReference type="InterPro" id="IPR015712">
    <property type="entry name" value="DNA-dir_RNA_pol_su2"/>
</dbReference>
<evidence type="ECO:0000256" key="1">
    <source>
        <dbReference type="ARBA" id="ARBA00006835"/>
    </source>
</evidence>
<dbReference type="Pfam" id="PF04560">
    <property type="entry name" value="RNA_pol_Rpb2_7"/>
    <property type="match status" value="1"/>
</dbReference>
<dbReference type="SUPFAM" id="SSF64484">
    <property type="entry name" value="beta and beta-prime subunits of DNA dependent RNA-polymerase"/>
    <property type="match status" value="1"/>
</dbReference>
<name>A0ABN8SUL2_9CNID</name>
<evidence type="ECO:0000256" key="3">
    <source>
        <dbReference type="ARBA" id="ARBA00022478"/>
    </source>
</evidence>
<dbReference type="CDD" id="cd00653">
    <property type="entry name" value="RNA_pol_B_RPB2"/>
    <property type="match status" value="1"/>
</dbReference>
<dbReference type="Proteomes" id="UP001159427">
    <property type="component" value="Unassembled WGS sequence"/>
</dbReference>
<keyword evidence="5" id="KW-0548">Nucleotidyltransferase</keyword>
<dbReference type="PANTHER" id="PTHR20856">
    <property type="entry name" value="DNA-DIRECTED RNA POLYMERASE I SUBUNIT 2"/>
    <property type="match status" value="1"/>
</dbReference>
<evidence type="ECO:0000256" key="2">
    <source>
        <dbReference type="ARBA" id="ARBA00012418"/>
    </source>
</evidence>
<dbReference type="Gene3D" id="3.90.1800.10">
    <property type="entry name" value="RNA polymerase alpha subunit dimerisation domain"/>
    <property type="match status" value="1"/>
</dbReference>
<comment type="caution">
    <text evidence="9">The sequence shown here is derived from an EMBL/GenBank/DDBJ whole genome shotgun (WGS) entry which is preliminary data.</text>
</comment>
<evidence type="ECO:0000259" key="7">
    <source>
        <dbReference type="Pfam" id="PF00562"/>
    </source>
</evidence>
<evidence type="ECO:0000256" key="5">
    <source>
        <dbReference type="ARBA" id="ARBA00022695"/>
    </source>
</evidence>
<dbReference type="Pfam" id="PF00562">
    <property type="entry name" value="RNA_pol_Rpb2_6"/>
    <property type="match status" value="1"/>
</dbReference>
<evidence type="ECO:0000256" key="4">
    <source>
        <dbReference type="ARBA" id="ARBA00022679"/>
    </source>
</evidence>
<evidence type="ECO:0000256" key="6">
    <source>
        <dbReference type="ARBA" id="ARBA00023163"/>
    </source>
</evidence>
<reference evidence="9 10" key="1">
    <citation type="submission" date="2022-05" db="EMBL/GenBank/DDBJ databases">
        <authorList>
            <consortium name="Genoscope - CEA"/>
            <person name="William W."/>
        </authorList>
    </citation>
    <scope>NUCLEOTIDE SEQUENCE [LARGE SCALE GENOMIC DNA]</scope>
</reference>
<dbReference type="EMBL" id="CALNXI010004180">
    <property type="protein sequence ID" value="CAH3195238.1"/>
    <property type="molecule type" value="Genomic_DNA"/>
</dbReference>
<dbReference type="InterPro" id="IPR007641">
    <property type="entry name" value="RNA_pol_Rpb2_7"/>
</dbReference>
<dbReference type="EC" id="2.7.7.6" evidence="2"/>
<proteinExistence type="inferred from homology"/>
<keyword evidence="4" id="KW-0808">Transferase</keyword>
<dbReference type="InterPro" id="IPR007121">
    <property type="entry name" value="RNA_pol_bsu_CS"/>
</dbReference>
<feature type="domain" description="RNA polymerase Rpb2" evidence="8">
    <location>
        <begin position="282"/>
        <end position="385"/>
    </location>
</feature>
<evidence type="ECO:0000259" key="8">
    <source>
        <dbReference type="Pfam" id="PF04560"/>
    </source>
</evidence>
<gene>
    <name evidence="9" type="ORF">PEVE_00029746</name>
</gene>
<dbReference type="Gene3D" id="2.40.270.10">
    <property type="entry name" value="DNA-directed RNA polymerase, subunit 2, domain 6"/>
    <property type="match status" value="1"/>
</dbReference>
<evidence type="ECO:0000313" key="9">
    <source>
        <dbReference type="EMBL" id="CAH3195238.1"/>
    </source>
</evidence>
<dbReference type="InterPro" id="IPR007120">
    <property type="entry name" value="DNA-dir_RNAP_su2_dom"/>
</dbReference>
<organism evidence="9 10">
    <name type="scientific">Porites evermanni</name>
    <dbReference type="NCBI Taxonomy" id="104178"/>
    <lineage>
        <taxon>Eukaryota</taxon>
        <taxon>Metazoa</taxon>
        <taxon>Cnidaria</taxon>
        <taxon>Anthozoa</taxon>
        <taxon>Hexacorallia</taxon>
        <taxon>Scleractinia</taxon>
        <taxon>Fungiina</taxon>
        <taxon>Poritidae</taxon>
        <taxon>Porites</taxon>
    </lineage>
</organism>